<accession>A0ACB6Z080</accession>
<protein>
    <submittedName>
        <fullName evidence="1">Acetyl-CoA synthetase-like protein</fullName>
    </submittedName>
</protein>
<proteinExistence type="predicted"/>
<name>A0ACB6Z080_THEGA</name>
<gene>
    <name evidence="1" type="ORF">BDM02DRAFT_3132636</name>
</gene>
<reference evidence="1" key="2">
    <citation type="journal article" date="2020" name="Nat. Commun.">
        <title>Large-scale genome sequencing of mycorrhizal fungi provides insights into the early evolution of symbiotic traits.</title>
        <authorList>
            <person name="Miyauchi S."/>
            <person name="Kiss E."/>
            <person name="Kuo A."/>
            <person name="Drula E."/>
            <person name="Kohler A."/>
            <person name="Sanchez-Garcia M."/>
            <person name="Morin E."/>
            <person name="Andreopoulos B."/>
            <person name="Barry K.W."/>
            <person name="Bonito G."/>
            <person name="Buee M."/>
            <person name="Carver A."/>
            <person name="Chen C."/>
            <person name="Cichocki N."/>
            <person name="Clum A."/>
            <person name="Culley D."/>
            <person name="Crous P.W."/>
            <person name="Fauchery L."/>
            <person name="Girlanda M."/>
            <person name="Hayes R.D."/>
            <person name="Keri Z."/>
            <person name="LaButti K."/>
            <person name="Lipzen A."/>
            <person name="Lombard V."/>
            <person name="Magnuson J."/>
            <person name="Maillard F."/>
            <person name="Murat C."/>
            <person name="Nolan M."/>
            <person name="Ohm R.A."/>
            <person name="Pangilinan J."/>
            <person name="Pereira M.F."/>
            <person name="Perotto S."/>
            <person name="Peter M."/>
            <person name="Pfister S."/>
            <person name="Riley R."/>
            <person name="Sitrit Y."/>
            <person name="Stielow J.B."/>
            <person name="Szollosi G."/>
            <person name="Zifcakova L."/>
            <person name="Stursova M."/>
            <person name="Spatafora J.W."/>
            <person name="Tedersoo L."/>
            <person name="Vaario L.M."/>
            <person name="Yamada A."/>
            <person name="Yan M."/>
            <person name="Wang P."/>
            <person name="Xu J."/>
            <person name="Bruns T."/>
            <person name="Baldrian P."/>
            <person name="Vilgalys R."/>
            <person name="Dunand C."/>
            <person name="Henrissat B."/>
            <person name="Grigoriev I.V."/>
            <person name="Hibbett D."/>
            <person name="Nagy L.G."/>
            <person name="Martin F.M."/>
        </authorList>
    </citation>
    <scope>NUCLEOTIDE SEQUENCE</scope>
    <source>
        <strain evidence="1">P2</strain>
    </source>
</reference>
<evidence type="ECO:0000313" key="2">
    <source>
        <dbReference type="Proteomes" id="UP000886501"/>
    </source>
</evidence>
<dbReference type="EMBL" id="MU118279">
    <property type="protein sequence ID" value="KAF9643130.1"/>
    <property type="molecule type" value="Genomic_DNA"/>
</dbReference>
<keyword evidence="2" id="KW-1185">Reference proteome</keyword>
<dbReference type="Proteomes" id="UP000886501">
    <property type="component" value="Unassembled WGS sequence"/>
</dbReference>
<sequence>MRINTSPTLSSTPRPTALPILAILSTLKAGGAFLPLDPDDLTLQKEMFIADTNTKILLSSYLPCHDYDKALALKVIVAYIKNAMFEKRLLKFDDSNSEVPGHTPANLAYIMFTSGSTGKPKGVMIKHHSIANLVQNSPIWLPPGATLVTGHKELVLGDIGKAIKPLHINVIHCTPSILTVVPLDNYLTLETVVVAGETLGKKLIKVHEHVWSY</sequence>
<evidence type="ECO:0000313" key="1">
    <source>
        <dbReference type="EMBL" id="KAF9643130.1"/>
    </source>
</evidence>
<comment type="caution">
    <text evidence="1">The sequence shown here is derived from an EMBL/GenBank/DDBJ whole genome shotgun (WGS) entry which is preliminary data.</text>
</comment>
<reference evidence="1" key="1">
    <citation type="submission" date="2019-10" db="EMBL/GenBank/DDBJ databases">
        <authorList>
            <consortium name="DOE Joint Genome Institute"/>
            <person name="Kuo A."/>
            <person name="Miyauchi S."/>
            <person name="Kiss E."/>
            <person name="Drula E."/>
            <person name="Kohler A."/>
            <person name="Sanchez-Garcia M."/>
            <person name="Andreopoulos B."/>
            <person name="Barry K.W."/>
            <person name="Bonito G."/>
            <person name="Buee M."/>
            <person name="Carver A."/>
            <person name="Chen C."/>
            <person name="Cichocki N."/>
            <person name="Clum A."/>
            <person name="Culley D."/>
            <person name="Crous P.W."/>
            <person name="Fauchery L."/>
            <person name="Girlanda M."/>
            <person name="Hayes R."/>
            <person name="Keri Z."/>
            <person name="Labutti K."/>
            <person name="Lipzen A."/>
            <person name="Lombard V."/>
            <person name="Magnuson J."/>
            <person name="Maillard F."/>
            <person name="Morin E."/>
            <person name="Murat C."/>
            <person name="Nolan M."/>
            <person name="Ohm R."/>
            <person name="Pangilinan J."/>
            <person name="Pereira M."/>
            <person name="Perotto S."/>
            <person name="Peter M."/>
            <person name="Riley R."/>
            <person name="Sitrit Y."/>
            <person name="Stielow B."/>
            <person name="Szollosi G."/>
            <person name="Zifcakova L."/>
            <person name="Stursova M."/>
            <person name="Spatafora J.W."/>
            <person name="Tedersoo L."/>
            <person name="Vaario L.-M."/>
            <person name="Yamada A."/>
            <person name="Yan M."/>
            <person name="Wang P."/>
            <person name="Xu J."/>
            <person name="Bruns T."/>
            <person name="Baldrian P."/>
            <person name="Vilgalys R."/>
            <person name="Henrissat B."/>
            <person name="Grigoriev I.V."/>
            <person name="Hibbett D."/>
            <person name="Nagy L.G."/>
            <person name="Martin F.M."/>
        </authorList>
    </citation>
    <scope>NUCLEOTIDE SEQUENCE</scope>
    <source>
        <strain evidence="1">P2</strain>
    </source>
</reference>
<organism evidence="1 2">
    <name type="scientific">Thelephora ganbajun</name>
    <name type="common">Ganba fungus</name>
    <dbReference type="NCBI Taxonomy" id="370292"/>
    <lineage>
        <taxon>Eukaryota</taxon>
        <taxon>Fungi</taxon>
        <taxon>Dikarya</taxon>
        <taxon>Basidiomycota</taxon>
        <taxon>Agaricomycotina</taxon>
        <taxon>Agaricomycetes</taxon>
        <taxon>Thelephorales</taxon>
        <taxon>Thelephoraceae</taxon>
        <taxon>Thelephora</taxon>
    </lineage>
</organism>